<keyword evidence="3" id="KW-0804">Transcription</keyword>
<dbReference type="Pfam" id="PF04542">
    <property type="entry name" value="Sigma70_r2"/>
    <property type="match status" value="1"/>
</dbReference>
<evidence type="ECO:0000313" key="6">
    <source>
        <dbReference type="Proteomes" id="UP000321577"/>
    </source>
</evidence>
<dbReference type="GO" id="GO:0016987">
    <property type="term" value="F:sigma factor activity"/>
    <property type="evidence" value="ECO:0007669"/>
    <property type="project" value="UniProtKB-KW"/>
</dbReference>
<evidence type="ECO:0000259" key="4">
    <source>
        <dbReference type="Pfam" id="PF04542"/>
    </source>
</evidence>
<proteinExistence type="predicted"/>
<accession>A0A512MFV8</accession>
<keyword evidence="2" id="KW-0731">Sigma factor</keyword>
<dbReference type="AlphaFoldDB" id="A0A512MFV8"/>
<dbReference type="GO" id="GO:0006352">
    <property type="term" value="P:DNA-templated transcription initiation"/>
    <property type="evidence" value="ECO:0007669"/>
    <property type="project" value="InterPro"/>
</dbReference>
<evidence type="ECO:0000256" key="2">
    <source>
        <dbReference type="ARBA" id="ARBA00023082"/>
    </source>
</evidence>
<evidence type="ECO:0000313" key="5">
    <source>
        <dbReference type="EMBL" id="GEP45630.1"/>
    </source>
</evidence>
<evidence type="ECO:0000256" key="3">
    <source>
        <dbReference type="ARBA" id="ARBA00023163"/>
    </source>
</evidence>
<comment type="caution">
    <text evidence="5">The sequence shown here is derived from an EMBL/GenBank/DDBJ whole genome shotgun (WGS) entry which is preliminary data.</text>
</comment>
<organism evidence="5 6">
    <name type="scientific">Brevifollis gellanilyticus</name>
    <dbReference type="NCBI Taxonomy" id="748831"/>
    <lineage>
        <taxon>Bacteria</taxon>
        <taxon>Pseudomonadati</taxon>
        <taxon>Verrucomicrobiota</taxon>
        <taxon>Verrucomicrobiia</taxon>
        <taxon>Verrucomicrobiales</taxon>
        <taxon>Verrucomicrobiaceae</taxon>
    </lineage>
</organism>
<keyword evidence="1" id="KW-0805">Transcription regulation</keyword>
<dbReference type="Gene3D" id="1.10.1740.10">
    <property type="match status" value="1"/>
</dbReference>
<reference evidence="5 6" key="1">
    <citation type="submission" date="2019-07" db="EMBL/GenBank/DDBJ databases">
        <title>Whole genome shotgun sequence of Brevifollis gellanilyticus NBRC 108608.</title>
        <authorList>
            <person name="Hosoyama A."/>
            <person name="Uohara A."/>
            <person name="Ohji S."/>
            <person name="Ichikawa N."/>
        </authorList>
    </citation>
    <scope>NUCLEOTIDE SEQUENCE [LARGE SCALE GENOMIC DNA]</scope>
    <source>
        <strain evidence="5 6">NBRC 108608</strain>
    </source>
</reference>
<name>A0A512MFV8_9BACT</name>
<dbReference type="PANTHER" id="PTHR43133">
    <property type="entry name" value="RNA POLYMERASE ECF-TYPE SIGMA FACTO"/>
    <property type="match status" value="1"/>
</dbReference>
<dbReference type="InterPro" id="IPR039425">
    <property type="entry name" value="RNA_pol_sigma-70-like"/>
</dbReference>
<dbReference type="InterPro" id="IPR013325">
    <property type="entry name" value="RNA_pol_sigma_r2"/>
</dbReference>
<dbReference type="Proteomes" id="UP000321577">
    <property type="component" value="Unassembled WGS sequence"/>
</dbReference>
<feature type="domain" description="RNA polymerase sigma-70 region 2" evidence="4">
    <location>
        <begin position="28"/>
        <end position="85"/>
    </location>
</feature>
<gene>
    <name evidence="5" type="ORF">BGE01nite_49210</name>
</gene>
<dbReference type="InterPro" id="IPR007627">
    <property type="entry name" value="RNA_pol_sigma70_r2"/>
</dbReference>
<dbReference type="EMBL" id="BKAG01000054">
    <property type="protein sequence ID" value="GEP45630.1"/>
    <property type="molecule type" value="Genomic_DNA"/>
</dbReference>
<dbReference type="SUPFAM" id="SSF88946">
    <property type="entry name" value="Sigma2 domain of RNA polymerase sigma factors"/>
    <property type="match status" value="1"/>
</dbReference>
<evidence type="ECO:0000256" key="1">
    <source>
        <dbReference type="ARBA" id="ARBA00023015"/>
    </source>
</evidence>
<protein>
    <recommendedName>
        <fullName evidence="4">RNA polymerase sigma-70 region 2 domain-containing protein</fullName>
    </recommendedName>
</protein>
<dbReference type="PANTHER" id="PTHR43133:SF51">
    <property type="entry name" value="RNA POLYMERASE SIGMA FACTOR"/>
    <property type="match status" value="1"/>
</dbReference>
<keyword evidence="6" id="KW-1185">Reference proteome</keyword>
<sequence length="226" mass="25583">MVRRAVDERDSGSQRALGQLCQNCWYPIYAFIRRSGKSPEDAEDLCQGFFERVISTRLLAGADPEKGRLRTFLLSCLKHYMADEHDRAFAQKRGAGKVVEFSALSAEEQYLAEPVDTVTPDRLYQKQWALQVIATSMQELESTYQDEGKQALFAALKPFLGFSQSSEPNYQSVADALGLNLNTLKSHIRRLRERWRDCVMSQVAATLDNPTPDEIKAELRELLGCV</sequence>